<dbReference type="AlphaFoldDB" id="A0A2T4YNG3"/>
<organism evidence="2 3">
    <name type="scientific">Sphingomonas aerolata</name>
    <dbReference type="NCBI Taxonomy" id="185951"/>
    <lineage>
        <taxon>Bacteria</taxon>
        <taxon>Pseudomonadati</taxon>
        <taxon>Pseudomonadota</taxon>
        <taxon>Alphaproteobacteria</taxon>
        <taxon>Sphingomonadales</taxon>
        <taxon>Sphingomonadaceae</taxon>
        <taxon>Sphingomonas</taxon>
    </lineage>
</organism>
<protein>
    <recommendedName>
        <fullName evidence="4">CsbD-like protein</fullName>
    </recommendedName>
</protein>
<evidence type="ECO:0000256" key="1">
    <source>
        <dbReference type="SAM" id="MobiDB-lite"/>
    </source>
</evidence>
<dbReference type="EMBL" id="PZZN01000003">
    <property type="protein sequence ID" value="PTM44949.1"/>
    <property type="molecule type" value="Genomic_DNA"/>
</dbReference>
<feature type="region of interest" description="Disordered" evidence="1">
    <location>
        <begin position="1"/>
        <end position="70"/>
    </location>
</feature>
<dbReference type="RefSeq" id="WP_056408432.1">
    <property type="nucleotide sequence ID" value="NZ_CP098762.1"/>
</dbReference>
<reference evidence="2 3" key="1">
    <citation type="submission" date="2018-04" db="EMBL/GenBank/DDBJ databases">
        <title>Genomic Encyclopedia of Type Strains, Phase III (KMG-III): the genomes of soil and plant-associated and newly described type strains.</title>
        <authorList>
            <person name="Whitman W."/>
        </authorList>
    </citation>
    <scope>NUCLEOTIDE SEQUENCE [LARGE SCALE GENOMIC DNA]</scope>
    <source>
        <strain evidence="2 3">NW12</strain>
    </source>
</reference>
<name>A0A2T4YNG3_9SPHN</name>
<gene>
    <name evidence="2" type="ORF">C8J24_3166</name>
</gene>
<feature type="compositionally biased region" description="Basic and acidic residues" evidence="1">
    <location>
        <begin position="56"/>
        <end position="70"/>
    </location>
</feature>
<keyword evidence="3" id="KW-1185">Reference proteome</keyword>
<evidence type="ECO:0000313" key="2">
    <source>
        <dbReference type="EMBL" id="PTM44949.1"/>
    </source>
</evidence>
<evidence type="ECO:0000313" key="3">
    <source>
        <dbReference type="Proteomes" id="UP000240996"/>
    </source>
</evidence>
<dbReference type="SUPFAM" id="SSF69047">
    <property type="entry name" value="Hypothetical protein YjbJ"/>
    <property type="match status" value="1"/>
</dbReference>
<feature type="compositionally biased region" description="Basic and acidic residues" evidence="1">
    <location>
        <begin position="37"/>
        <end position="48"/>
    </location>
</feature>
<comment type="caution">
    <text evidence="2">The sequence shown here is derived from an EMBL/GenBank/DDBJ whole genome shotgun (WGS) entry which is preliminary data.</text>
</comment>
<dbReference type="InterPro" id="IPR036629">
    <property type="entry name" value="YjbJ_sf"/>
</dbReference>
<dbReference type="GeneID" id="93689720"/>
<accession>A0A2T4YNG3</accession>
<dbReference type="Proteomes" id="UP000240996">
    <property type="component" value="Unassembled WGS sequence"/>
</dbReference>
<evidence type="ECO:0008006" key="4">
    <source>
        <dbReference type="Google" id="ProtNLM"/>
    </source>
</evidence>
<proteinExistence type="predicted"/>
<sequence>MTDDTTPGGKAGSKTGRARQAKGSVQEAIGKIIGDPGVERSGRRESKAGAKQAQAEPHETDHSIDRDGAD</sequence>